<evidence type="ECO:0000313" key="2">
    <source>
        <dbReference type="EMBL" id="KAK6173937.1"/>
    </source>
</evidence>
<dbReference type="InterPro" id="IPR007052">
    <property type="entry name" value="CS_dom"/>
</dbReference>
<proteinExistence type="predicted"/>
<dbReference type="AlphaFoldDB" id="A0AAN8P9H5"/>
<dbReference type="SUPFAM" id="SSF49764">
    <property type="entry name" value="HSP20-like chaperones"/>
    <property type="match status" value="1"/>
</dbReference>
<accession>A0AAN8P9H5</accession>
<comment type="caution">
    <text evidence="2">The sequence shown here is derived from an EMBL/GenBank/DDBJ whole genome shotgun (WGS) entry which is preliminary data.</text>
</comment>
<evidence type="ECO:0000259" key="1">
    <source>
        <dbReference type="PROSITE" id="PS51203"/>
    </source>
</evidence>
<reference evidence="2 3" key="1">
    <citation type="submission" date="2024-01" db="EMBL/GenBank/DDBJ databases">
        <title>The genome of the rayed Mediterranean limpet Patella caerulea (Linnaeus, 1758).</title>
        <authorList>
            <person name="Anh-Thu Weber A."/>
            <person name="Halstead-Nussloch G."/>
        </authorList>
    </citation>
    <scope>NUCLEOTIDE SEQUENCE [LARGE SCALE GENOMIC DNA]</scope>
    <source>
        <strain evidence="2">AATW-2023a</strain>
        <tissue evidence="2">Whole specimen</tissue>
    </source>
</reference>
<dbReference type="InterPro" id="IPR037898">
    <property type="entry name" value="NudC_fam"/>
</dbReference>
<dbReference type="Proteomes" id="UP001347796">
    <property type="component" value="Unassembled WGS sequence"/>
</dbReference>
<keyword evidence="3" id="KW-1185">Reference proteome</keyword>
<feature type="domain" description="CS" evidence="1">
    <location>
        <begin position="13"/>
        <end position="103"/>
    </location>
</feature>
<dbReference type="Gene3D" id="2.60.40.790">
    <property type="match status" value="1"/>
</dbReference>
<name>A0AAN8P9H5_PATCE</name>
<organism evidence="2 3">
    <name type="scientific">Patella caerulea</name>
    <name type="common">Rayed Mediterranean limpet</name>
    <dbReference type="NCBI Taxonomy" id="87958"/>
    <lineage>
        <taxon>Eukaryota</taxon>
        <taxon>Metazoa</taxon>
        <taxon>Spiralia</taxon>
        <taxon>Lophotrochozoa</taxon>
        <taxon>Mollusca</taxon>
        <taxon>Gastropoda</taxon>
        <taxon>Patellogastropoda</taxon>
        <taxon>Patelloidea</taxon>
        <taxon>Patellidae</taxon>
        <taxon>Patella</taxon>
    </lineage>
</organism>
<dbReference type="InterPro" id="IPR008978">
    <property type="entry name" value="HSP20-like_chaperone"/>
</dbReference>
<dbReference type="EMBL" id="JAZGQO010000011">
    <property type="protein sequence ID" value="KAK6173937.1"/>
    <property type="molecule type" value="Genomic_DNA"/>
</dbReference>
<dbReference type="GO" id="GO:0051082">
    <property type="term" value="F:unfolded protein binding"/>
    <property type="evidence" value="ECO:0007669"/>
    <property type="project" value="TreeGrafter"/>
</dbReference>
<dbReference type="PROSITE" id="PS51203">
    <property type="entry name" value="CS"/>
    <property type="match status" value="1"/>
</dbReference>
<dbReference type="Gene3D" id="1.20.5.740">
    <property type="entry name" value="Single helix bin"/>
    <property type="match status" value="1"/>
</dbReference>
<dbReference type="PANTHER" id="PTHR12356">
    <property type="entry name" value="NUCLEAR MOVEMENT PROTEIN NUDC"/>
    <property type="match status" value="1"/>
</dbReference>
<dbReference type="GO" id="GO:0006457">
    <property type="term" value="P:protein folding"/>
    <property type="evidence" value="ECO:0007669"/>
    <property type="project" value="TreeGrafter"/>
</dbReference>
<dbReference type="GO" id="GO:0005737">
    <property type="term" value="C:cytoplasm"/>
    <property type="evidence" value="ECO:0007669"/>
    <property type="project" value="TreeGrafter"/>
</dbReference>
<gene>
    <name evidence="2" type="ORF">SNE40_017303</name>
</gene>
<evidence type="ECO:0000313" key="3">
    <source>
        <dbReference type="Proteomes" id="UP001347796"/>
    </source>
</evidence>
<sequence>MTDFDEKSGAVVVKTDWGQWFQTMEDLNIEINVPPNTKAKDIKCDIGNKHLSVEVHGNTVINGDLTEPIHTDDAVWTLEDGKLLRICLSKTYTTPDHCWKSLLIDQYQADSFIYDEMQKKLTLESFQKKNPGFDFSGASISGNYQDGGPSLPDT</sequence>
<dbReference type="PANTHER" id="PTHR12356:SF18">
    <property type="entry name" value="NUDC DOMAIN-CONTAINING PROTEIN 2"/>
    <property type="match status" value="1"/>
</dbReference>
<protein>
    <recommendedName>
        <fullName evidence="1">CS domain-containing protein</fullName>
    </recommendedName>
</protein>
<dbReference type="Pfam" id="PF04969">
    <property type="entry name" value="CS"/>
    <property type="match status" value="1"/>
</dbReference>